<reference evidence="2" key="1">
    <citation type="journal article" date="2019" name="bioRxiv">
        <title>The Genome of the Zebra Mussel, Dreissena polymorpha: A Resource for Invasive Species Research.</title>
        <authorList>
            <person name="McCartney M.A."/>
            <person name="Auch B."/>
            <person name="Kono T."/>
            <person name="Mallez S."/>
            <person name="Zhang Y."/>
            <person name="Obille A."/>
            <person name="Becker A."/>
            <person name="Abrahante J.E."/>
            <person name="Garbe J."/>
            <person name="Badalamenti J.P."/>
            <person name="Herman A."/>
            <person name="Mangelson H."/>
            <person name="Liachko I."/>
            <person name="Sullivan S."/>
            <person name="Sone E.D."/>
            <person name="Koren S."/>
            <person name="Silverstein K.A.T."/>
            <person name="Beckman K.B."/>
            <person name="Gohl D.M."/>
        </authorList>
    </citation>
    <scope>NUCLEOTIDE SEQUENCE</scope>
    <source>
        <strain evidence="2">Duluth1</strain>
        <tissue evidence="2">Whole animal</tissue>
    </source>
</reference>
<comment type="caution">
    <text evidence="2">The sequence shown here is derived from an EMBL/GenBank/DDBJ whole genome shotgun (WGS) entry which is preliminary data.</text>
</comment>
<feature type="coiled-coil region" evidence="1">
    <location>
        <begin position="5"/>
        <end position="42"/>
    </location>
</feature>
<proteinExistence type="predicted"/>
<evidence type="ECO:0000256" key="1">
    <source>
        <dbReference type="SAM" id="Coils"/>
    </source>
</evidence>
<evidence type="ECO:0000313" key="3">
    <source>
        <dbReference type="Proteomes" id="UP000828390"/>
    </source>
</evidence>
<name>A0A9D4HQH2_DREPO</name>
<dbReference type="Proteomes" id="UP000828390">
    <property type="component" value="Unassembled WGS sequence"/>
</dbReference>
<dbReference type="AlphaFoldDB" id="A0A9D4HQH2"/>
<accession>A0A9D4HQH2</accession>
<keyword evidence="1" id="KW-0175">Coiled coil</keyword>
<gene>
    <name evidence="2" type="ORF">DPMN_053185</name>
</gene>
<organism evidence="2 3">
    <name type="scientific">Dreissena polymorpha</name>
    <name type="common">Zebra mussel</name>
    <name type="synonym">Mytilus polymorpha</name>
    <dbReference type="NCBI Taxonomy" id="45954"/>
    <lineage>
        <taxon>Eukaryota</taxon>
        <taxon>Metazoa</taxon>
        <taxon>Spiralia</taxon>
        <taxon>Lophotrochozoa</taxon>
        <taxon>Mollusca</taxon>
        <taxon>Bivalvia</taxon>
        <taxon>Autobranchia</taxon>
        <taxon>Heteroconchia</taxon>
        <taxon>Euheterodonta</taxon>
        <taxon>Imparidentia</taxon>
        <taxon>Neoheterodontei</taxon>
        <taxon>Myida</taxon>
        <taxon>Dreissenoidea</taxon>
        <taxon>Dreissenidae</taxon>
        <taxon>Dreissena</taxon>
    </lineage>
</organism>
<reference evidence="2" key="2">
    <citation type="submission" date="2020-11" db="EMBL/GenBank/DDBJ databases">
        <authorList>
            <person name="McCartney M.A."/>
            <person name="Auch B."/>
            <person name="Kono T."/>
            <person name="Mallez S."/>
            <person name="Becker A."/>
            <person name="Gohl D.M."/>
            <person name="Silverstein K.A.T."/>
            <person name="Koren S."/>
            <person name="Bechman K.B."/>
            <person name="Herman A."/>
            <person name="Abrahante J.E."/>
            <person name="Garbe J."/>
        </authorList>
    </citation>
    <scope>NUCLEOTIDE SEQUENCE</scope>
    <source>
        <strain evidence="2">Duluth1</strain>
        <tissue evidence="2">Whole animal</tissue>
    </source>
</reference>
<dbReference type="EMBL" id="JAIWYP010000012">
    <property type="protein sequence ID" value="KAH3727255.1"/>
    <property type="molecule type" value="Genomic_DNA"/>
</dbReference>
<sequence>MDVLNRDRQLAAEKAEKERIELEKKREKELALKKEMERVKEQVGGKLCLRNSHSIHIKI</sequence>
<keyword evidence="3" id="KW-1185">Reference proteome</keyword>
<protein>
    <submittedName>
        <fullName evidence="2">Uncharacterized protein</fullName>
    </submittedName>
</protein>
<evidence type="ECO:0000313" key="2">
    <source>
        <dbReference type="EMBL" id="KAH3727255.1"/>
    </source>
</evidence>